<evidence type="ECO:0000256" key="7">
    <source>
        <dbReference type="ARBA" id="ARBA00023170"/>
    </source>
</evidence>
<evidence type="ECO:0000259" key="10">
    <source>
        <dbReference type="PROSITE" id="PS50262"/>
    </source>
</evidence>
<feature type="transmembrane region" description="Helical" evidence="9">
    <location>
        <begin position="70"/>
        <end position="96"/>
    </location>
</feature>
<evidence type="ECO:0000256" key="2">
    <source>
        <dbReference type="ARBA" id="ARBA00022475"/>
    </source>
</evidence>
<dbReference type="PANTHER" id="PTHR24248:SF17">
    <property type="entry name" value="ALPHA-1B ADRENERGIC RECEPTOR"/>
    <property type="match status" value="1"/>
</dbReference>
<dbReference type="GO" id="GO:0005886">
    <property type="term" value="C:plasma membrane"/>
    <property type="evidence" value="ECO:0007669"/>
    <property type="project" value="UniProtKB-SubCell"/>
</dbReference>
<dbReference type="GO" id="GO:0043410">
    <property type="term" value="P:positive regulation of MAPK cascade"/>
    <property type="evidence" value="ECO:0007669"/>
    <property type="project" value="TreeGrafter"/>
</dbReference>
<evidence type="ECO:0000256" key="9">
    <source>
        <dbReference type="SAM" id="Phobius"/>
    </source>
</evidence>
<dbReference type="InterPro" id="IPR000276">
    <property type="entry name" value="GPCR_Rhodpsn"/>
</dbReference>
<keyword evidence="6 9" id="KW-0472">Membrane</keyword>
<keyword evidence="7" id="KW-0675">Receptor</keyword>
<dbReference type="GO" id="GO:0007200">
    <property type="term" value="P:phospholipase C-activating G protein-coupled receptor signaling pathway"/>
    <property type="evidence" value="ECO:0007669"/>
    <property type="project" value="TreeGrafter"/>
</dbReference>
<feature type="domain" description="G-protein coupled receptors family 1 profile" evidence="10">
    <location>
        <begin position="87"/>
        <end position="141"/>
    </location>
</feature>
<evidence type="ECO:0000256" key="6">
    <source>
        <dbReference type="ARBA" id="ARBA00023136"/>
    </source>
</evidence>
<sequence>SLSLSVCLSLPPYKDTDLLSAPLPLHPPRGGQPQLPLVATDLSWNLSVASQTRGLGPSTAAASSIDPRRALAVGIVLASFILFAIVGNMLVILAVVCNPHLRTPTNYFIINLAMADLLLGTTVPPSFITAHITMWVTSQSN</sequence>
<dbReference type="PROSITE" id="PS50262">
    <property type="entry name" value="G_PROTEIN_RECEP_F1_2"/>
    <property type="match status" value="1"/>
</dbReference>
<keyword evidence="8" id="KW-0807">Transducer</keyword>
<dbReference type="PANTHER" id="PTHR24248">
    <property type="entry name" value="ADRENERGIC RECEPTOR-RELATED G-PROTEIN COUPLED RECEPTOR"/>
    <property type="match status" value="1"/>
</dbReference>
<dbReference type="Ensembl" id="ENSCSET00000010776.1">
    <property type="protein sequence ID" value="ENSCSEP00000010648.1"/>
    <property type="gene ID" value="ENSCSEG00000006832.1"/>
</dbReference>
<keyword evidence="3 9" id="KW-0812">Transmembrane</keyword>
<dbReference type="InParanoid" id="A0A3P8V5H7"/>
<reference evidence="11" key="3">
    <citation type="submission" date="2025-09" db="UniProtKB">
        <authorList>
            <consortium name="Ensembl"/>
        </authorList>
    </citation>
    <scope>IDENTIFICATION</scope>
</reference>
<dbReference type="STRING" id="244447.ENSCSEP00000010648"/>
<comment type="subcellular location">
    <subcellularLocation>
        <location evidence="1">Cell membrane</location>
        <topology evidence="1">Multi-pass membrane protein</topology>
    </subcellularLocation>
</comment>
<keyword evidence="12" id="KW-1185">Reference proteome</keyword>
<evidence type="ECO:0000256" key="5">
    <source>
        <dbReference type="ARBA" id="ARBA00023040"/>
    </source>
</evidence>
<dbReference type="GO" id="GO:0007204">
    <property type="term" value="P:positive regulation of cytosolic calcium ion concentration"/>
    <property type="evidence" value="ECO:0007669"/>
    <property type="project" value="TreeGrafter"/>
</dbReference>
<dbReference type="Gene3D" id="1.20.1070.10">
    <property type="entry name" value="Rhodopsin 7-helix transmembrane proteins"/>
    <property type="match status" value="1"/>
</dbReference>
<dbReference type="Proteomes" id="UP000265120">
    <property type="component" value="Chromosome 19"/>
</dbReference>
<evidence type="ECO:0000313" key="12">
    <source>
        <dbReference type="Proteomes" id="UP000265120"/>
    </source>
</evidence>
<reference evidence="11" key="2">
    <citation type="submission" date="2025-08" db="UniProtKB">
        <authorList>
            <consortium name="Ensembl"/>
        </authorList>
    </citation>
    <scope>IDENTIFICATION</scope>
</reference>
<evidence type="ECO:0000256" key="1">
    <source>
        <dbReference type="ARBA" id="ARBA00004651"/>
    </source>
</evidence>
<keyword evidence="4 9" id="KW-1133">Transmembrane helix</keyword>
<evidence type="ECO:0000256" key="8">
    <source>
        <dbReference type="ARBA" id="ARBA00023224"/>
    </source>
</evidence>
<dbReference type="GO" id="GO:0071880">
    <property type="term" value="P:adenylate cyclase-activating adrenergic receptor signaling pathway"/>
    <property type="evidence" value="ECO:0007669"/>
    <property type="project" value="TreeGrafter"/>
</dbReference>
<evidence type="ECO:0000256" key="4">
    <source>
        <dbReference type="ARBA" id="ARBA00022989"/>
    </source>
</evidence>
<keyword evidence="2" id="KW-1003">Cell membrane</keyword>
<reference evidence="11 12" key="1">
    <citation type="journal article" date="2014" name="Nat. Genet.">
        <title>Whole-genome sequence of a flatfish provides insights into ZW sex chromosome evolution and adaptation to a benthic lifestyle.</title>
        <authorList>
            <person name="Chen S."/>
            <person name="Zhang G."/>
            <person name="Shao C."/>
            <person name="Huang Q."/>
            <person name="Liu G."/>
            <person name="Zhang P."/>
            <person name="Song W."/>
            <person name="An N."/>
            <person name="Chalopin D."/>
            <person name="Volff J.N."/>
            <person name="Hong Y."/>
            <person name="Li Q."/>
            <person name="Sha Z."/>
            <person name="Zhou H."/>
            <person name="Xie M."/>
            <person name="Yu Q."/>
            <person name="Liu Y."/>
            <person name="Xiang H."/>
            <person name="Wang N."/>
            <person name="Wu K."/>
            <person name="Yang C."/>
            <person name="Zhou Q."/>
            <person name="Liao X."/>
            <person name="Yang L."/>
            <person name="Hu Q."/>
            <person name="Zhang J."/>
            <person name="Meng L."/>
            <person name="Jin L."/>
            <person name="Tian Y."/>
            <person name="Lian J."/>
            <person name="Yang J."/>
            <person name="Miao G."/>
            <person name="Liu S."/>
            <person name="Liang Z."/>
            <person name="Yan F."/>
            <person name="Li Y."/>
            <person name="Sun B."/>
            <person name="Zhang H."/>
            <person name="Zhang J."/>
            <person name="Zhu Y."/>
            <person name="Du M."/>
            <person name="Zhao Y."/>
            <person name="Schartl M."/>
            <person name="Tang Q."/>
            <person name="Wang J."/>
        </authorList>
    </citation>
    <scope>NUCLEOTIDE SEQUENCE</scope>
</reference>
<organism evidence="11 12">
    <name type="scientific">Cynoglossus semilaevis</name>
    <name type="common">Tongue sole</name>
    <dbReference type="NCBI Taxonomy" id="244447"/>
    <lineage>
        <taxon>Eukaryota</taxon>
        <taxon>Metazoa</taxon>
        <taxon>Chordata</taxon>
        <taxon>Craniata</taxon>
        <taxon>Vertebrata</taxon>
        <taxon>Euteleostomi</taxon>
        <taxon>Actinopterygii</taxon>
        <taxon>Neopterygii</taxon>
        <taxon>Teleostei</taxon>
        <taxon>Neoteleostei</taxon>
        <taxon>Acanthomorphata</taxon>
        <taxon>Carangaria</taxon>
        <taxon>Pleuronectiformes</taxon>
        <taxon>Pleuronectoidei</taxon>
        <taxon>Cynoglossidae</taxon>
        <taxon>Cynoglossinae</taxon>
        <taxon>Cynoglossus</taxon>
    </lineage>
</organism>
<name>A0A3P8V5H7_CYNSE</name>
<dbReference type="GeneTree" id="ENSGT00940000156944"/>
<dbReference type="AlphaFoldDB" id="A0A3P8V5H7"/>
<accession>A0A3P8V5H7</accession>
<feature type="transmembrane region" description="Helical" evidence="9">
    <location>
        <begin position="108"/>
        <end position="136"/>
    </location>
</feature>
<proteinExistence type="predicted"/>
<dbReference type="Pfam" id="PF00001">
    <property type="entry name" value="7tm_1"/>
    <property type="match status" value="1"/>
</dbReference>
<evidence type="ECO:0000256" key="3">
    <source>
        <dbReference type="ARBA" id="ARBA00022692"/>
    </source>
</evidence>
<dbReference type="PRINTS" id="PR00237">
    <property type="entry name" value="GPCRRHODOPSN"/>
</dbReference>
<protein>
    <recommendedName>
        <fullName evidence="10">G-protein coupled receptors family 1 profile domain-containing protein</fullName>
    </recommendedName>
</protein>
<dbReference type="InterPro" id="IPR017452">
    <property type="entry name" value="GPCR_Rhodpsn_7TM"/>
</dbReference>
<dbReference type="GO" id="GO:0007267">
    <property type="term" value="P:cell-cell signaling"/>
    <property type="evidence" value="ECO:0007669"/>
    <property type="project" value="TreeGrafter"/>
</dbReference>
<evidence type="ECO:0000313" key="11">
    <source>
        <dbReference type="Ensembl" id="ENSCSEP00000010648.1"/>
    </source>
</evidence>
<dbReference type="SUPFAM" id="SSF81321">
    <property type="entry name" value="Family A G protein-coupled receptor-like"/>
    <property type="match status" value="1"/>
</dbReference>
<keyword evidence="5" id="KW-0297">G-protein coupled receptor</keyword>
<dbReference type="GO" id="GO:0004937">
    <property type="term" value="F:alpha1-adrenergic receptor activity"/>
    <property type="evidence" value="ECO:0007669"/>
    <property type="project" value="TreeGrafter"/>
</dbReference>